<proteinExistence type="predicted"/>
<dbReference type="EMBL" id="PYLW01000015">
    <property type="protein sequence ID" value="PSV95189.1"/>
    <property type="molecule type" value="Genomic_DNA"/>
</dbReference>
<accession>A0A2T3MJ11</accession>
<evidence type="ECO:0008006" key="3">
    <source>
        <dbReference type="Google" id="ProtNLM"/>
    </source>
</evidence>
<evidence type="ECO:0000313" key="1">
    <source>
        <dbReference type="EMBL" id="PSV95189.1"/>
    </source>
</evidence>
<name>A0A2T3MJ11_9GAMM</name>
<reference evidence="1 2" key="1">
    <citation type="submission" date="2018-01" db="EMBL/GenBank/DDBJ databases">
        <title>Whole genome sequencing of Histamine producing bacteria.</title>
        <authorList>
            <person name="Butler K."/>
        </authorList>
    </citation>
    <scope>NUCLEOTIDE SEQUENCE [LARGE SCALE GENOMIC DNA]</scope>
    <source>
        <strain evidence="1 2">NCIMB 13481</strain>
    </source>
</reference>
<sequence>MKIEIIKYDSSNLLSIRNLSSYQVVIILFIVHYSTNEGKAKYIFLDKLYFIFDLVLCKKKLTGLPRFTIPTWKVDKELKNKLIILSRNNILSQTQISKKVRYSLTEYGNDMVKDLLQIEELESIKHVIQAISKISTSDFENSRVTL</sequence>
<protein>
    <recommendedName>
        <fullName evidence="3">HTH marR-type domain-containing protein</fullName>
    </recommendedName>
</protein>
<evidence type="ECO:0000313" key="2">
    <source>
        <dbReference type="Proteomes" id="UP000241954"/>
    </source>
</evidence>
<gene>
    <name evidence="1" type="ORF">C9I88_13390</name>
</gene>
<dbReference type="RefSeq" id="WP_107237584.1">
    <property type="nucleotide sequence ID" value="NZ_PYLW01000015.1"/>
</dbReference>
<comment type="caution">
    <text evidence="1">The sequence shown here is derived from an EMBL/GenBank/DDBJ whole genome shotgun (WGS) entry which is preliminary data.</text>
</comment>
<organism evidence="1 2">
    <name type="scientific">Photobacterium iliopiscarium</name>
    <dbReference type="NCBI Taxonomy" id="56192"/>
    <lineage>
        <taxon>Bacteria</taxon>
        <taxon>Pseudomonadati</taxon>
        <taxon>Pseudomonadota</taxon>
        <taxon>Gammaproteobacteria</taxon>
        <taxon>Vibrionales</taxon>
        <taxon>Vibrionaceae</taxon>
        <taxon>Photobacterium</taxon>
    </lineage>
</organism>
<dbReference type="AlphaFoldDB" id="A0A2T3MJ11"/>
<dbReference type="Proteomes" id="UP000241954">
    <property type="component" value="Unassembled WGS sequence"/>
</dbReference>